<dbReference type="InterPro" id="IPR036890">
    <property type="entry name" value="HATPase_C_sf"/>
</dbReference>
<dbReference type="SMART" id="SM00387">
    <property type="entry name" value="HATPase_c"/>
    <property type="match status" value="1"/>
</dbReference>
<dbReference type="SMART" id="SM00388">
    <property type="entry name" value="HisKA"/>
    <property type="match status" value="1"/>
</dbReference>
<dbReference type="SMART" id="SM00065">
    <property type="entry name" value="GAF"/>
    <property type="match status" value="1"/>
</dbReference>
<feature type="transmembrane region" description="Helical" evidence="2">
    <location>
        <begin position="40"/>
        <end position="59"/>
    </location>
</feature>
<sequence length="667" mass="74882">MAKSSFSQLFKQRFNYLVRLDRLGVPKGQIRQALHQTQMVGLPFIYGSFSIMFVVYALIQQFLLDEVGQQMMVAVAIGSAVFLGIGFIFLLRGRVPAQYAELGTAVVAGVILLTILLRFFLNPAPNQSANLALFLFGAGVMFTSLRWYIFMQSICWVAFFVIFWLYPDSDEWLYFGVMIFVATFTGLVAHWTRLHALQRAEVFRFVEKRHRHELELRTAQQQTSYAVGQHITSILELETLLEQIAELIWQRYEAYYVAVFLPNKNLLAIEAVAEAGMGVPESGLRLRAGLTGLVGWVLANGRPLCIDDVTRDFRYDPSEKAPNTQSEILLPLKMGDKVLGVLDLQSDRPSAFSPSEIPNFQLLADQVAISLENAQLYDEIKRFSQQLEQKVAERTLALQEAYGRLERLDKTKADFIMIASHELRTPLTIVNFNAQMLMDDELIQANSAHHKWAESIERGTVRMEEVVQSMLDVARIDSSSLQLFLAPLDLVFLLRQVASHFKEAVRERMITIDYFADLNDLPEIEADVEAMQKVLHQVLVNAIKYTPDGGTIGVNGRFRPHSAGGAKPAGEVELIISDSGIGIHPDVQELIFEKFYQTGEVMLHSSGKTSFKGGGAGLGLAIAKGIVEAHNGRIWAESDGHDEDLLLGSRFHIVLPVRQLTIDDFRL</sequence>
<evidence type="ECO:0000259" key="3">
    <source>
        <dbReference type="PROSITE" id="PS50109"/>
    </source>
</evidence>
<dbReference type="Gene3D" id="3.30.565.10">
    <property type="entry name" value="Histidine kinase-like ATPase, C-terminal domain"/>
    <property type="match status" value="1"/>
</dbReference>
<gene>
    <name evidence="4" type="ORF">MNBD_CHLOROFLEXI01-4590</name>
</gene>
<dbReference type="PANTHER" id="PTHR43547:SF2">
    <property type="entry name" value="HYBRID SIGNAL TRANSDUCTION HISTIDINE KINASE C"/>
    <property type="match status" value="1"/>
</dbReference>
<evidence type="ECO:0000256" key="1">
    <source>
        <dbReference type="ARBA" id="ARBA00022553"/>
    </source>
</evidence>
<dbReference type="PANTHER" id="PTHR43547">
    <property type="entry name" value="TWO-COMPONENT HISTIDINE KINASE"/>
    <property type="match status" value="1"/>
</dbReference>
<dbReference type="AlphaFoldDB" id="A0A3B0UM74"/>
<dbReference type="InterPro" id="IPR003018">
    <property type="entry name" value="GAF"/>
</dbReference>
<feature type="transmembrane region" description="Helical" evidence="2">
    <location>
        <begin position="71"/>
        <end position="90"/>
    </location>
</feature>
<dbReference type="InterPro" id="IPR004358">
    <property type="entry name" value="Sig_transdc_His_kin-like_C"/>
</dbReference>
<dbReference type="Pfam" id="PF01590">
    <property type="entry name" value="GAF"/>
    <property type="match status" value="1"/>
</dbReference>
<dbReference type="InterPro" id="IPR003661">
    <property type="entry name" value="HisK_dim/P_dom"/>
</dbReference>
<feature type="transmembrane region" description="Helical" evidence="2">
    <location>
        <begin position="172"/>
        <end position="191"/>
    </location>
</feature>
<dbReference type="SUPFAM" id="SSF47384">
    <property type="entry name" value="Homodimeric domain of signal transducing histidine kinase"/>
    <property type="match status" value="1"/>
</dbReference>
<evidence type="ECO:0000313" key="4">
    <source>
        <dbReference type="EMBL" id="VAW32185.1"/>
    </source>
</evidence>
<dbReference type="InterPro" id="IPR036097">
    <property type="entry name" value="HisK_dim/P_sf"/>
</dbReference>
<keyword evidence="2" id="KW-1133">Transmembrane helix</keyword>
<dbReference type="Pfam" id="PF00512">
    <property type="entry name" value="HisKA"/>
    <property type="match status" value="1"/>
</dbReference>
<organism evidence="4">
    <name type="scientific">hydrothermal vent metagenome</name>
    <dbReference type="NCBI Taxonomy" id="652676"/>
    <lineage>
        <taxon>unclassified sequences</taxon>
        <taxon>metagenomes</taxon>
        <taxon>ecological metagenomes</taxon>
    </lineage>
</organism>
<dbReference type="SUPFAM" id="SSF55874">
    <property type="entry name" value="ATPase domain of HSP90 chaperone/DNA topoisomerase II/histidine kinase"/>
    <property type="match status" value="1"/>
</dbReference>
<dbReference type="CDD" id="cd00082">
    <property type="entry name" value="HisKA"/>
    <property type="match status" value="1"/>
</dbReference>
<dbReference type="Gene3D" id="3.30.450.40">
    <property type="match status" value="1"/>
</dbReference>
<feature type="transmembrane region" description="Helical" evidence="2">
    <location>
        <begin position="102"/>
        <end position="121"/>
    </location>
</feature>
<dbReference type="SUPFAM" id="SSF55781">
    <property type="entry name" value="GAF domain-like"/>
    <property type="match status" value="1"/>
</dbReference>
<name>A0A3B0UM74_9ZZZZ</name>
<dbReference type="InterPro" id="IPR003594">
    <property type="entry name" value="HATPase_dom"/>
</dbReference>
<keyword evidence="2" id="KW-0472">Membrane</keyword>
<accession>A0A3B0UM74</accession>
<evidence type="ECO:0000256" key="2">
    <source>
        <dbReference type="SAM" id="Phobius"/>
    </source>
</evidence>
<dbReference type="InterPro" id="IPR029016">
    <property type="entry name" value="GAF-like_dom_sf"/>
</dbReference>
<reference evidence="4" key="1">
    <citation type="submission" date="2018-06" db="EMBL/GenBank/DDBJ databases">
        <authorList>
            <person name="Zhirakovskaya E."/>
        </authorList>
    </citation>
    <scope>NUCLEOTIDE SEQUENCE</scope>
</reference>
<dbReference type="EMBL" id="UOEU01000331">
    <property type="protein sequence ID" value="VAW32185.1"/>
    <property type="molecule type" value="Genomic_DNA"/>
</dbReference>
<dbReference type="PROSITE" id="PS50109">
    <property type="entry name" value="HIS_KIN"/>
    <property type="match status" value="1"/>
</dbReference>
<keyword evidence="2" id="KW-0812">Transmembrane</keyword>
<protein>
    <recommendedName>
        <fullName evidence="3">Histidine kinase domain-containing protein</fullName>
    </recommendedName>
</protein>
<dbReference type="Gene3D" id="1.10.287.130">
    <property type="match status" value="1"/>
</dbReference>
<dbReference type="InterPro" id="IPR005467">
    <property type="entry name" value="His_kinase_dom"/>
</dbReference>
<dbReference type="PRINTS" id="PR00344">
    <property type="entry name" value="BCTRLSENSOR"/>
</dbReference>
<feature type="domain" description="Histidine kinase" evidence="3">
    <location>
        <begin position="418"/>
        <end position="659"/>
    </location>
</feature>
<keyword evidence="1" id="KW-0597">Phosphoprotein</keyword>
<dbReference type="Pfam" id="PF02518">
    <property type="entry name" value="HATPase_c"/>
    <property type="match status" value="1"/>
</dbReference>
<proteinExistence type="predicted"/>
<dbReference type="GO" id="GO:0000155">
    <property type="term" value="F:phosphorelay sensor kinase activity"/>
    <property type="evidence" value="ECO:0007669"/>
    <property type="project" value="InterPro"/>
</dbReference>
<feature type="transmembrane region" description="Helical" evidence="2">
    <location>
        <begin position="148"/>
        <end position="166"/>
    </location>
</feature>